<evidence type="ECO:0000313" key="1">
    <source>
        <dbReference type="EMBL" id="KAG7338368.1"/>
    </source>
</evidence>
<name>A0A9K3L121_9STRA</name>
<dbReference type="EMBL" id="JAGRRH010000058">
    <property type="protein sequence ID" value="KAG7338368.1"/>
    <property type="molecule type" value="Genomic_DNA"/>
</dbReference>
<evidence type="ECO:0000313" key="3">
    <source>
        <dbReference type="Proteomes" id="UP000693970"/>
    </source>
</evidence>
<accession>A0A9K3L121</accession>
<dbReference type="Proteomes" id="UP000693970">
    <property type="component" value="Unassembled WGS sequence"/>
</dbReference>
<dbReference type="AlphaFoldDB" id="A0A9K3L121"/>
<dbReference type="EMBL" id="JAGRRH010000017">
    <property type="protein sequence ID" value="KAG7353184.1"/>
    <property type="molecule type" value="Genomic_DNA"/>
</dbReference>
<reference evidence="2" key="1">
    <citation type="journal article" date="2021" name="Sci. Rep.">
        <title>Diploid genomic architecture of Nitzschia inconspicua, an elite biomass production diatom.</title>
        <authorList>
            <person name="Oliver A."/>
            <person name="Podell S."/>
            <person name="Pinowska A."/>
            <person name="Traller J.C."/>
            <person name="Smith S.R."/>
            <person name="McClure R."/>
            <person name="Beliaev A."/>
            <person name="Bohutskyi P."/>
            <person name="Hill E.A."/>
            <person name="Rabines A."/>
            <person name="Zheng H."/>
            <person name="Allen L.Z."/>
            <person name="Kuo A."/>
            <person name="Grigoriev I.V."/>
            <person name="Allen A.E."/>
            <person name="Hazlebeck D."/>
            <person name="Allen E.E."/>
        </authorList>
    </citation>
    <scope>NUCLEOTIDE SEQUENCE</scope>
    <source>
        <strain evidence="2">Hildebrandi</strain>
    </source>
</reference>
<sequence>MNVMQANQCNTSAFNVEQEGVGIKILFSRTRYDHSWKYHPFEDRTVVLAADLQTTYRMAEMPGRRIVMEDAMFEEVWDREKFSSGVTATRKVTVSFVGCPLCRDSATVTTK</sequence>
<reference evidence="2" key="2">
    <citation type="submission" date="2021-04" db="EMBL/GenBank/DDBJ databases">
        <authorList>
            <person name="Podell S."/>
        </authorList>
    </citation>
    <scope>NUCLEOTIDE SEQUENCE</scope>
    <source>
        <strain evidence="2">Hildebrandi</strain>
    </source>
</reference>
<evidence type="ECO:0000313" key="2">
    <source>
        <dbReference type="EMBL" id="KAG7353184.1"/>
    </source>
</evidence>
<keyword evidence="3" id="KW-1185">Reference proteome</keyword>
<proteinExistence type="predicted"/>
<protein>
    <submittedName>
        <fullName evidence="2">Uncharacterized protein</fullName>
    </submittedName>
</protein>
<gene>
    <name evidence="2" type="ORF">IV203_009233</name>
    <name evidence="1" type="ORF">IV203_011040</name>
</gene>
<organism evidence="2 3">
    <name type="scientific">Nitzschia inconspicua</name>
    <dbReference type="NCBI Taxonomy" id="303405"/>
    <lineage>
        <taxon>Eukaryota</taxon>
        <taxon>Sar</taxon>
        <taxon>Stramenopiles</taxon>
        <taxon>Ochrophyta</taxon>
        <taxon>Bacillariophyta</taxon>
        <taxon>Bacillariophyceae</taxon>
        <taxon>Bacillariophycidae</taxon>
        <taxon>Bacillariales</taxon>
        <taxon>Bacillariaceae</taxon>
        <taxon>Nitzschia</taxon>
    </lineage>
</organism>
<comment type="caution">
    <text evidence="2">The sequence shown here is derived from an EMBL/GenBank/DDBJ whole genome shotgun (WGS) entry which is preliminary data.</text>
</comment>